<dbReference type="InterPro" id="IPR036748">
    <property type="entry name" value="MTH938-like_sf"/>
</dbReference>
<dbReference type="PANTHER" id="PTHR21192">
    <property type="entry name" value="NUCLEAR PROTEIN E3-3"/>
    <property type="match status" value="1"/>
</dbReference>
<sequence>MRLSLDDSGQRFVIRGFTDTLVRINNEELTRSFLMTPEQIQGDIALTSVSDLTPDHVDELCIDDPEVLIIGTGTRTLRGSAEFQAQILRRGIGLEFMDTGAACRTFTVLASELRRVSLLVFLPAQH</sequence>
<accession>A0A191ZEW1</accession>
<dbReference type="Gene3D" id="3.40.1230.10">
    <property type="entry name" value="MTH938-like"/>
    <property type="match status" value="1"/>
</dbReference>
<dbReference type="EMBL" id="CP016027">
    <property type="protein sequence ID" value="ANJ66409.1"/>
    <property type="molecule type" value="Genomic_DNA"/>
</dbReference>
<dbReference type="InterPro" id="IPR007523">
    <property type="entry name" value="NDUFAF3/AAMDC"/>
</dbReference>
<dbReference type="OrthoDB" id="9800373at2"/>
<proteinExistence type="predicted"/>
<name>A0A191ZEW1_9GAMM</name>
<gene>
    <name evidence="1" type="ORF">A9404_02555</name>
</gene>
<keyword evidence="2" id="KW-1185">Reference proteome</keyword>
<dbReference type="PANTHER" id="PTHR21192:SF2">
    <property type="entry name" value="NADH DEHYDROGENASE [UBIQUINONE] 1 ALPHA SUBCOMPLEX ASSEMBLY FACTOR 3"/>
    <property type="match status" value="1"/>
</dbReference>
<dbReference type="Proteomes" id="UP000078596">
    <property type="component" value="Chromosome"/>
</dbReference>
<evidence type="ECO:0000313" key="2">
    <source>
        <dbReference type="Proteomes" id="UP000078596"/>
    </source>
</evidence>
<dbReference type="Pfam" id="PF04430">
    <property type="entry name" value="DUF498"/>
    <property type="match status" value="1"/>
</dbReference>
<dbReference type="RefSeq" id="WP_066098384.1">
    <property type="nucleotide sequence ID" value="NZ_CP016027.1"/>
</dbReference>
<protein>
    <recommendedName>
        <fullName evidence="3">Mth938-like domain-containing protein</fullName>
    </recommendedName>
</protein>
<evidence type="ECO:0008006" key="3">
    <source>
        <dbReference type="Google" id="ProtNLM"/>
    </source>
</evidence>
<dbReference type="KEGG" id="haz:A9404_02555"/>
<evidence type="ECO:0000313" key="1">
    <source>
        <dbReference type="EMBL" id="ANJ66409.1"/>
    </source>
</evidence>
<dbReference type="STRING" id="1860122.A9404_02555"/>
<reference evidence="1 2" key="1">
    <citation type="submission" date="2016-06" db="EMBL/GenBank/DDBJ databases">
        <title>Insight into the functional genes involving in sulfur oxidation in Pearl River water.</title>
        <authorList>
            <person name="Luo J."/>
            <person name="Tan X."/>
            <person name="Lin W."/>
        </authorList>
    </citation>
    <scope>NUCLEOTIDE SEQUENCE [LARGE SCALE GENOMIC DNA]</scope>
    <source>
        <strain evidence="1 2">LS2</strain>
    </source>
</reference>
<dbReference type="AlphaFoldDB" id="A0A191ZEW1"/>
<dbReference type="SUPFAM" id="SSF64076">
    <property type="entry name" value="MTH938-like"/>
    <property type="match status" value="1"/>
</dbReference>
<organism evidence="1 2">
    <name type="scientific">Halothiobacillus diazotrophicus</name>
    <dbReference type="NCBI Taxonomy" id="1860122"/>
    <lineage>
        <taxon>Bacteria</taxon>
        <taxon>Pseudomonadati</taxon>
        <taxon>Pseudomonadota</taxon>
        <taxon>Gammaproteobacteria</taxon>
        <taxon>Chromatiales</taxon>
        <taxon>Halothiobacillaceae</taxon>
        <taxon>Halothiobacillus</taxon>
    </lineage>
</organism>